<dbReference type="SMART" id="SM00448">
    <property type="entry name" value="REC"/>
    <property type="match status" value="1"/>
</dbReference>
<accession>A0ABR0VYC0</accession>
<feature type="region of interest" description="Disordered" evidence="5">
    <location>
        <begin position="425"/>
        <end position="454"/>
    </location>
</feature>
<evidence type="ECO:0000256" key="3">
    <source>
        <dbReference type="ARBA" id="ARBA00023163"/>
    </source>
</evidence>
<reference evidence="7 8" key="1">
    <citation type="journal article" date="2021" name="Comput. Struct. Biotechnol. J.">
        <title>De novo genome assembly of the potent medicinal plant Rehmannia glutinosa using nanopore technology.</title>
        <authorList>
            <person name="Ma L."/>
            <person name="Dong C."/>
            <person name="Song C."/>
            <person name="Wang X."/>
            <person name="Zheng X."/>
            <person name="Niu Y."/>
            <person name="Chen S."/>
            <person name="Feng W."/>
        </authorList>
    </citation>
    <scope>NUCLEOTIDE SEQUENCE [LARGE SCALE GENOMIC DNA]</scope>
    <source>
        <strain evidence="7">DH-2019</strain>
    </source>
</reference>
<feature type="domain" description="Response regulatory" evidence="6">
    <location>
        <begin position="190"/>
        <end position="290"/>
    </location>
</feature>
<protein>
    <recommendedName>
        <fullName evidence="6">Response regulatory domain-containing protein</fullName>
    </recommendedName>
</protein>
<dbReference type="InterPro" id="IPR045279">
    <property type="entry name" value="ARR-like"/>
</dbReference>
<feature type="region of interest" description="Disordered" evidence="5">
    <location>
        <begin position="295"/>
        <end position="364"/>
    </location>
</feature>
<dbReference type="SUPFAM" id="SSF52172">
    <property type="entry name" value="CheY-like"/>
    <property type="match status" value="1"/>
</dbReference>
<dbReference type="Proteomes" id="UP001318860">
    <property type="component" value="Unassembled WGS sequence"/>
</dbReference>
<organism evidence="7 8">
    <name type="scientific">Rehmannia glutinosa</name>
    <name type="common">Chinese foxglove</name>
    <dbReference type="NCBI Taxonomy" id="99300"/>
    <lineage>
        <taxon>Eukaryota</taxon>
        <taxon>Viridiplantae</taxon>
        <taxon>Streptophyta</taxon>
        <taxon>Embryophyta</taxon>
        <taxon>Tracheophyta</taxon>
        <taxon>Spermatophyta</taxon>
        <taxon>Magnoliopsida</taxon>
        <taxon>eudicotyledons</taxon>
        <taxon>Gunneridae</taxon>
        <taxon>Pentapetalae</taxon>
        <taxon>asterids</taxon>
        <taxon>lamiids</taxon>
        <taxon>Lamiales</taxon>
        <taxon>Orobanchaceae</taxon>
        <taxon>Rehmannieae</taxon>
        <taxon>Rehmannia</taxon>
    </lineage>
</organism>
<evidence type="ECO:0000313" key="8">
    <source>
        <dbReference type="Proteomes" id="UP001318860"/>
    </source>
</evidence>
<dbReference type="PANTHER" id="PTHR43874:SF125">
    <property type="entry name" value="TWO-COMPONENT RESPONSE REGULATOR-LIKE APRR7"/>
    <property type="match status" value="1"/>
</dbReference>
<feature type="compositionally biased region" description="Low complexity" evidence="5">
    <location>
        <begin position="295"/>
        <end position="304"/>
    </location>
</feature>
<comment type="caution">
    <text evidence="7">The sequence shown here is derived from an EMBL/GenBank/DDBJ whole genome shotgun (WGS) entry which is preliminary data.</text>
</comment>
<comment type="caution">
    <text evidence="4">Lacks conserved residue(s) required for the propagation of feature annotation.</text>
</comment>
<name>A0ABR0VYC0_REHGL</name>
<dbReference type="PANTHER" id="PTHR43874">
    <property type="entry name" value="TWO-COMPONENT RESPONSE REGULATOR"/>
    <property type="match status" value="1"/>
</dbReference>
<dbReference type="Gene3D" id="3.40.50.2300">
    <property type="match status" value="2"/>
</dbReference>
<feature type="compositionally biased region" description="Low complexity" evidence="5">
    <location>
        <begin position="318"/>
        <end position="350"/>
    </location>
</feature>
<keyword evidence="1" id="KW-0902">Two-component regulatory system</keyword>
<keyword evidence="3" id="KW-0804">Transcription</keyword>
<dbReference type="InterPro" id="IPR001789">
    <property type="entry name" value="Sig_transdc_resp-reg_receiver"/>
</dbReference>
<gene>
    <name evidence="7" type="ORF">DH2020_025928</name>
</gene>
<keyword evidence="8" id="KW-1185">Reference proteome</keyword>
<evidence type="ECO:0000259" key="6">
    <source>
        <dbReference type="PROSITE" id="PS50110"/>
    </source>
</evidence>
<evidence type="ECO:0000256" key="2">
    <source>
        <dbReference type="ARBA" id="ARBA00023015"/>
    </source>
</evidence>
<evidence type="ECO:0000313" key="7">
    <source>
        <dbReference type="EMBL" id="KAK6140333.1"/>
    </source>
</evidence>
<dbReference type="EMBL" id="JABTTQ020000343">
    <property type="protein sequence ID" value="KAK6140333.1"/>
    <property type="molecule type" value="Genomic_DNA"/>
</dbReference>
<evidence type="ECO:0000256" key="4">
    <source>
        <dbReference type="PROSITE-ProRule" id="PRU00169"/>
    </source>
</evidence>
<dbReference type="InterPro" id="IPR011006">
    <property type="entry name" value="CheY-like_superfamily"/>
</dbReference>
<evidence type="ECO:0000256" key="1">
    <source>
        <dbReference type="ARBA" id="ARBA00023012"/>
    </source>
</evidence>
<keyword evidence="2" id="KW-0805">Transcription regulation</keyword>
<sequence>MWPPEILRVVLGACKLDTSSSPKHRERKQKQLELKKIPSVIRTLLTIDSAKLVSRKGDFPLSHLYNEWFTARLICMHDFVVNMYVISIIRDGVFTEQANDGLIRLIPGSISMNIDANGEKESPDEDKDIKDGVLGERRGSIQVGELKVDGQVEKHGATSRLQGPGILQVQQQSQGTVFCWERFLHVRTIRVLLVENDDSTRHVVTALLRNCNYEVVDAANGLQAWKILEDLTNHIDIVLTEVVMPCLSGIVMSSHDSMGIVFKCLSKGAVDFLVKPIRKNELKNLWQHVWRRCHSSSGSGSESGTQTQKSVKSKGSDKSGNSASDDGENDGSNGVNVGDGSDDGSGAQSSWTKQAVEVDSSQALSPMDQVAECPDSTCAQVIRSNAEHSDYKKLQISVARDGHGQKLPDTVEKGNDLETIVHRNVVPKSENPAEGQANPTSRESDSTREDANKLDININATDDCKEPSLELSLKRLRGVQDTGRSVQDERYVLRRSEQSAFSRYNTSTNIFKSPNAITGSSSILDNSIEAAKRESVGDIQVFSTDHIVYQSSNGVSNNIDMGSTTNKLPKDKSERHRQLMVYTLLLSDP</sequence>
<evidence type="ECO:0000256" key="5">
    <source>
        <dbReference type="SAM" id="MobiDB-lite"/>
    </source>
</evidence>
<proteinExistence type="predicted"/>
<feature type="compositionally biased region" description="Basic and acidic residues" evidence="5">
    <location>
        <begin position="442"/>
        <end position="453"/>
    </location>
</feature>
<dbReference type="PROSITE" id="PS50110">
    <property type="entry name" value="RESPONSE_REGULATORY"/>
    <property type="match status" value="1"/>
</dbReference>